<gene>
    <name evidence="11" type="ORF">CXG81DRAFT_25923</name>
</gene>
<feature type="region of interest" description="Disordered" evidence="9">
    <location>
        <begin position="61"/>
        <end position="97"/>
    </location>
</feature>
<feature type="region of interest" description="Disordered" evidence="9">
    <location>
        <begin position="129"/>
        <end position="230"/>
    </location>
</feature>
<evidence type="ECO:0000256" key="1">
    <source>
        <dbReference type="ARBA" id="ARBA00004123"/>
    </source>
</evidence>
<dbReference type="STRING" id="1555241.A0A4P9X7Y7"/>
<keyword evidence="6" id="KW-0539">Nucleus</keyword>
<dbReference type="InterPro" id="IPR039999">
    <property type="entry name" value="LYAR"/>
</dbReference>
<dbReference type="InterPro" id="IPR036236">
    <property type="entry name" value="Znf_C2H2_sf"/>
</dbReference>
<feature type="compositionally biased region" description="Basic and acidic residues" evidence="9">
    <location>
        <begin position="194"/>
        <end position="207"/>
    </location>
</feature>
<comment type="subcellular location">
    <subcellularLocation>
        <location evidence="1">Nucleus</location>
    </subcellularLocation>
</comment>
<keyword evidence="2" id="KW-0479">Metal-binding</keyword>
<feature type="compositionally biased region" description="Low complexity" evidence="9">
    <location>
        <begin position="63"/>
        <end position="90"/>
    </location>
</feature>
<reference evidence="12" key="1">
    <citation type="journal article" date="2018" name="Nat. Microbiol.">
        <title>Leveraging single-cell genomics to expand the fungal tree of life.</title>
        <authorList>
            <person name="Ahrendt S.R."/>
            <person name="Quandt C.A."/>
            <person name="Ciobanu D."/>
            <person name="Clum A."/>
            <person name="Salamov A."/>
            <person name="Andreopoulos B."/>
            <person name="Cheng J.F."/>
            <person name="Woyke T."/>
            <person name="Pelin A."/>
            <person name="Henrissat B."/>
            <person name="Reynolds N.K."/>
            <person name="Benny G.L."/>
            <person name="Smith M.E."/>
            <person name="James T.Y."/>
            <person name="Grigoriev I.V."/>
        </authorList>
    </citation>
    <scope>NUCLEOTIDE SEQUENCE [LARGE SCALE GENOMIC DNA]</scope>
    <source>
        <strain evidence="12">ATCC 52028</strain>
    </source>
</reference>
<keyword evidence="12" id="KW-1185">Reference proteome</keyword>
<evidence type="ECO:0000256" key="9">
    <source>
        <dbReference type="SAM" id="MobiDB-lite"/>
    </source>
</evidence>
<feature type="domain" description="Zinc finger C2H2 LYAR-type" evidence="10">
    <location>
        <begin position="30"/>
        <end position="57"/>
    </location>
</feature>
<evidence type="ECO:0000256" key="6">
    <source>
        <dbReference type="ARBA" id="ARBA00023242"/>
    </source>
</evidence>
<dbReference type="PROSITE" id="PS51804">
    <property type="entry name" value="ZF_C2HC_LYAR"/>
    <property type="match status" value="2"/>
</dbReference>
<evidence type="ECO:0000256" key="4">
    <source>
        <dbReference type="ARBA" id="ARBA00022771"/>
    </source>
</evidence>
<evidence type="ECO:0000256" key="2">
    <source>
        <dbReference type="ARBA" id="ARBA00022723"/>
    </source>
</evidence>
<dbReference type="Gene3D" id="3.30.1490.490">
    <property type="match status" value="1"/>
</dbReference>
<sequence>MVSFSCEQCQDTVKKPKVQQHAGRCRGAQFTCVDCSVTFDEWSVRSHTSCMTEDQKYQGKLWKGNQKPAKGNKKQQAGGKAPGAPASSSAQLMAPPGGFGGGVSGGLLASLGATTGSIADALAASADAVRHEKAERAERDAQTTDGDAVPATSTPAAASPSTDDLAVTSSKRKSEEIDATPESSSRKSKKDKKDKKSAQANKSEKNAKPAVASEPSSPTETAAPAKWSKKRLVSETDTKANVQACLAYVAEKEGSAVAVGALRKAFVKAYVKHPAVTVDADGAASLFDDHVHIRSDAGKMELYVA</sequence>
<dbReference type="OrthoDB" id="21474at2759"/>
<dbReference type="GO" id="GO:0003677">
    <property type="term" value="F:DNA binding"/>
    <property type="evidence" value="ECO:0007669"/>
    <property type="project" value="InterPro"/>
</dbReference>
<feature type="compositionally biased region" description="Low complexity" evidence="9">
    <location>
        <begin position="147"/>
        <end position="164"/>
    </location>
</feature>
<feature type="compositionally biased region" description="Basic and acidic residues" evidence="9">
    <location>
        <begin position="129"/>
        <end position="142"/>
    </location>
</feature>
<protein>
    <recommendedName>
        <fullName evidence="10">Zinc finger C2H2 LYAR-type domain-containing protein</fullName>
    </recommendedName>
</protein>
<evidence type="ECO:0000259" key="10">
    <source>
        <dbReference type="Pfam" id="PF08790"/>
    </source>
</evidence>
<evidence type="ECO:0000313" key="11">
    <source>
        <dbReference type="EMBL" id="RKP01374.1"/>
    </source>
</evidence>
<dbReference type="AlphaFoldDB" id="A0A4P9X7Y7"/>
<evidence type="ECO:0000313" key="12">
    <source>
        <dbReference type="Proteomes" id="UP000274922"/>
    </source>
</evidence>
<evidence type="ECO:0000256" key="3">
    <source>
        <dbReference type="ARBA" id="ARBA00022737"/>
    </source>
</evidence>
<evidence type="ECO:0000256" key="7">
    <source>
        <dbReference type="ARBA" id="ARBA00061084"/>
    </source>
</evidence>
<dbReference type="PANTHER" id="PTHR13100">
    <property type="entry name" value="CELL GROWTH-REGULATING NUCLEOLAR PROTEIN LYAR"/>
    <property type="match status" value="1"/>
</dbReference>
<dbReference type="Proteomes" id="UP000274922">
    <property type="component" value="Unassembled WGS sequence"/>
</dbReference>
<name>A0A4P9X7Y7_9FUNG</name>
<dbReference type="PANTHER" id="PTHR13100:SF10">
    <property type="entry name" value="CELL GROWTH-REGULATING NUCLEOLAR PROTEIN"/>
    <property type="match status" value="1"/>
</dbReference>
<organism evidence="11 12">
    <name type="scientific">Caulochytrium protostelioides</name>
    <dbReference type="NCBI Taxonomy" id="1555241"/>
    <lineage>
        <taxon>Eukaryota</taxon>
        <taxon>Fungi</taxon>
        <taxon>Fungi incertae sedis</taxon>
        <taxon>Chytridiomycota</taxon>
        <taxon>Chytridiomycota incertae sedis</taxon>
        <taxon>Chytridiomycetes</taxon>
        <taxon>Caulochytriales</taxon>
        <taxon>Caulochytriaceae</taxon>
        <taxon>Caulochytrium</taxon>
    </lineage>
</organism>
<dbReference type="GO" id="GO:0005730">
    <property type="term" value="C:nucleolus"/>
    <property type="evidence" value="ECO:0007669"/>
    <property type="project" value="TreeGrafter"/>
</dbReference>
<dbReference type="EMBL" id="ML014174">
    <property type="protein sequence ID" value="RKP01374.1"/>
    <property type="molecule type" value="Genomic_DNA"/>
</dbReference>
<dbReference type="FunFam" id="3.30.1490.490:FF:000001">
    <property type="entry name" value="cell growth-regulating nucleolar protein-like"/>
    <property type="match status" value="1"/>
</dbReference>
<keyword evidence="5" id="KW-0862">Zinc</keyword>
<evidence type="ECO:0000256" key="8">
    <source>
        <dbReference type="PROSITE-ProRule" id="PRU01145"/>
    </source>
</evidence>
<dbReference type="GO" id="GO:0000122">
    <property type="term" value="P:negative regulation of transcription by RNA polymerase II"/>
    <property type="evidence" value="ECO:0007669"/>
    <property type="project" value="TreeGrafter"/>
</dbReference>
<dbReference type="InterPro" id="IPR014898">
    <property type="entry name" value="Znf_C2H2_LYAR"/>
</dbReference>
<accession>A0A4P9X7Y7</accession>
<dbReference type="GO" id="GO:0008270">
    <property type="term" value="F:zinc ion binding"/>
    <property type="evidence" value="ECO:0007669"/>
    <property type="project" value="UniProtKB-KW"/>
</dbReference>
<keyword evidence="3" id="KW-0677">Repeat</keyword>
<comment type="similarity">
    <text evidence="7">Belongs to the UPF0743 family.</text>
</comment>
<proteinExistence type="inferred from homology"/>
<dbReference type="GO" id="GO:0006364">
    <property type="term" value="P:rRNA processing"/>
    <property type="evidence" value="ECO:0007669"/>
    <property type="project" value="TreeGrafter"/>
</dbReference>
<keyword evidence="4 8" id="KW-0863">Zinc-finger</keyword>
<evidence type="ECO:0000256" key="5">
    <source>
        <dbReference type="ARBA" id="ARBA00022833"/>
    </source>
</evidence>
<dbReference type="SUPFAM" id="SSF57667">
    <property type="entry name" value="beta-beta-alpha zinc fingers"/>
    <property type="match status" value="2"/>
</dbReference>
<dbReference type="Pfam" id="PF08790">
    <property type="entry name" value="zf-LYAR"/>
    <property type="match status" value="1"/>
</dbReference>